<gene>
    <name evidence="1" type="ORF">INT46_003643</name>
</gene>
<organism evidence="1 2">
    <name type="scientific">Mucor plumbeus</name>
    <dbReference type="NCBI Taxonomy" id="97098"/>
    <lineage>
        <taxon>Eukaryota</taxon>
        <taxon>Fungi</taxon>
        <taxon>Fungi incertae sedis</taxon>
        <taxon>Mucoromycota</taxon>
        <taxon>Mucoromycotina</taxon>
        <taxon>Mucoromycetes</taxon>
        <taxon>Mucorales</taxon>
        <taxon>Mucorineae</taxon>
        <taxon>Mucoraceae</taxon>
        <taxon>Mucor</taxon>
    </lineage>
</organism>
<dbReference type="EMBL" id="JAEPRC010001039">
    <property type="protein sequence ID" value="KAG2190169.1"/>
    <property type="molecule type" value="Genomic_DNA"/>
</dbReference>
<dbReference type="Proteomes" id="UP000650833">
    <property type="component" value="Unassembled WGS sequence"/>
</dbReference>
<reference evidence="1" key="1">
    <citation type="submission" date="2020-12" db="EMBL/GenBank/DDBJ databases">
        <title>Metabolic potential, ecology and presence of endohyphal bacteria is reflected in genomic diversity of Mucoromycotina.</title>
        <authorList>
            <person name="Muszewska A."/>
            <person name="Okrasinska A."/>
            <person name="Steczkiewicz K."/>
            <person name="Drgas O."/>
            <person name="Orlowska M."/>
            <person name="Perlinska-Lenart U."/>
            <person name="Aleksandrzak-Piekarczyk T."/>
            <person name="Szatraj K."/>
            <person name="Zielenkiewicz U."/>
            <person name="Pilsyk S."/>
            <person name="Malc E."/>
            <person name="Mieczkowski P."/>
            <person name="Kruszewska J.S."/>
            <person name="Biernat P."/>
            <person name="Pawlowska J."/>
        </authorList>
    </citation>
    <scope>NUCLEOTIDE SEQUENCE</scope>
    <source>
        <strain evidence="1">CBS 226.32</strain>
    </source>
</reference>
<protein>
    <submittedName>
        <fullName evidence="1">Uncharacterized protein</fullName>
    </submittedName>
</protein>
<comment type="caution">
    <text evidence="1">The sequence shown here is derived from an EMBL/GenBank/DDBJ whole genome shotgun (WGS) entry which is preliminary data.</text>
</comment>
<keyword evidence="2" id="KW-1185">Reference proteome</keyword>
<proteinExistence type="predicted"/>
<accession>A0A8H7QC41</accession>
<sequence>MSQISDSFINLEFLAIRSHDDSSSETYFIIYDDHNSEDDSIFSNSNSDNECPSYVDFLIEAYDSLLSRFASKQAFALAGRIALRRMHQKSVIQEAVAMIGENAVHKLAIVGSIQGTNTSKIDKSIKIACSGERVHGSKYDSSNNKIHLNLISAAIPYAAFQSMMETNNFNQVTRKKYNSRITTTLPLQLQYLEAGSLPLGSKTRKAHLNWSAKFLKSIRSKFNPKIYKRLMGQSVVYENITSLTQRLDTIEDTLTLNSEEEAIEIKRFFKKYYAIAQITKSKNANGASKRGSRARAN</sequence>
<name>A0A8H7QC41_9FUNG</name>
<evidence type="ECO:0000313" key="2">
    <source>
        <dbReference type="Proteomes" id="UP000650833"/>
    </source>
</evidence>
<dbReference type="OrthoDB" id="2246735at2759"/>
<dbReference type="AlphaFoldDB" id="A0A8H7QC41"/>
<evidence type="ECO:0000313" key="1">
    <source>
        <dbReference type="EMBL" id="KAG2190169.1"/>
    </source>
</evidence>